<dbReference type="SUPFAM" id="SSF52540">
    <property type="entry name" value="P-loop containing nucleoside triphosphate hydrolases"/>
    <property type="match status" value="1"/>
</dbReference>
<feature type="region of interest" description="Disordered" evidence="3">
    <location>
        <begin position="491"/>
        <end position="531"/>
    </location>
</feature>
<evidence type="ECO:0000313" key="5">
    <source>
        <dbReference type="EMBL" id="GHH84865.1"/>
    </source>
</evidence>
<feature type="domain" description="HTH luxR-type" evidence="4">
    <location>
        <begin position="850"/>
        <end position="915"/>
    </location>
</feature>
<dbReference type="SMART" id="SM00382">
    <property type="entry name" value="AAA"/>
    <property type="match status" value="1"/>
</dbReference>
<evidence type="ECO:0000256" key="3">
    <source>
        <dbReference type="SAM" id="MobiDB-lite"/>
    </source>
</evidence>
<keyword evidence="6" id="KW-1185">Reference proteome</keyword>
<dbReference type="EMBL" id="BNCD01000016">
    <property type="protein sequence ID" value="GHH84865.1"/>
    <property type="molecule type" value="Genomic_DNA"/>
</dbReference>
<dbReference type="InterPro" id="IPR016032">
    <property type="entry name" value="Sig_transdc_resp-reg_C-effctor"/>
</dbReference>
<dbReference type="GO" id="GO:0005737">
    <property type="term" value="C:cytoplasm"/>
    <property type="evidence" value="ECO:0007669"/>
    <property type="project" value="TreeGrafter"/>
</dbReference>
<feature type="region of interest" description="Disordered" evidence="3">
    <location>
        <begin position="833"/>
        <end position="858"/>
    </location>
</feature>
<feature type="compositionally biased region" description="Basic and acidic residues" evidence="3">
    <location>
        <begin position="845"/>
        <end position="858"/>
    </location>
</feature>
<reference evidence="5" key="1">
    <citation type="journal article" date="2014" name="Int. J. Syst. Evol. Microbiol.">
        <title>Complete genome sequence of Corynebacterium casei LMG S-19264T (=DSM 44701T), isolated from a smear-ripened cheese.</title>
        <authorList>
            <consortium name="US DOE Joint Genome Institute (JGI-PGF)"/>
            <person name="Walter F."/>
            <person name="Albersmeier A."/>
            <person name="Kalinowski J."/>
            <person name="Ruckert C."/>
        </authorList>
    </citation>
    <scope>NUCLEOTIDE SEQUENCE</scope>
    <source>
        <strain evidence="5">JCM 5069</strain>
    </source>
</reference>
<dbReference type="GO" id="GO:0004016">
    <property type="term" value="F:adenylate cyclase activity"/>
    <property type="evidence" value="ECO:0007669"/>
    <property type="project" value="TreeGrafter"/>
</dbReference>
<dbReference type="Pfam" id="PF13191">
    <property type="entry name" value="AAA_16"/>
    <property type="match status" value="1"/>
</dbReference>
<dbReference type="PANTHER" id="PTHR16305">
    <property type="entry name" value="TESTICULAR SOLUBLE ADENYLYL CYCLASE"/>
    <property type="match status" value="1"/>
</dbReference>
<evidence type="ECO:0000259" key="4">
    <source>
        <dbReference type="PROSITE" id="PS50043"/>
    </source>
</evidence>
<dbReference type="InterPro" id="IPR000792">
    <property type="entry name" value="Tscrpt_reg_LuxR_C"/>
</dbReference>
<dbReference type="AlphaFoldDB" id="A0A919L4U4"/>
<proteinExistence type="predicted"/>
<accession>A0A919L4U4</accession>
<dbReference type="Gene3D" id="3.40.50.300">
    <property type="entry name" value="P-loop containing nucleotide triphosphate hydrolases"/>
    <property type="match status" value="1"/>
</dbReference>
<dbReference type="InterPro" id="IPR041664">
    <property type="entry name" value="AAA_16"/>
</dbReference>
<dbReference type="PANTHER" id="PTHR16305:SF35">
    <property type="entry name" value="TRANSCRIPTIONAL ACTIVATOR DOMAIN"/>
    <property type="match status" value="1"/>
</dbReference>
<keyword evidence="1" id="KW-0547">Nucleotide-binding</keyword>
<dbReference type="PROSITE" id="PS50043">
    <property type="entry name" value="HTH_LUXR_2"/>
    <property type="match status" value="1"/>
</dbReference>
<evidence type="ECO:0000256" key="2">
    <source>
        <dbReference type="ARBA" id="ARBA00022840"/>
    </source>
</evidence>
<dbReference type="Gene3D" id="1.10.10.10">
    <property type="entry name" value="Winged helix-like DNA-binding domain superfamily/Winged helix DNA-binding domain"/>
    <property type="match status" value="1"/>
</dbReference>
<dbReference type="GO" id="GO:0006355">
    <property type="term" value="P:regulation of DNA-templated transcription"/>
    <property type="evidence" value="ECO:0007669"/>
    <property type="project" value="InterPro"/>
</dbReference>
<dbReference type="CDD" id="cd06170">
    <property type="entry name" value="LuxR_C_like"/>
    <property type="match status" value="1"/>
</dbReference>
<keyword evidence="2" id="KW-0067">ATP-binding</keyword>
<comment type="caution">
    <text evidence="5">The sequence shown here is derived from an EMBL/GenBank/DDBJ whole genome shotgun (WGS) entry which is preliminary data.</text>
</comment>
<sequence>MQLIDQKAEITALESALEDCRAGRNRIVLIEGAAGCGKSELLATFAEQAASTGANVLFAAGSAADRDAPLGTLRQLFDGVPALDLGQLQECGSDGLKGEEMRELHVRLCRISECAPVVCCIDDLHHVDAASQQFLQYVARHHNRSTRILLVVTQTLHYSPFDAGFSTELLRRPSMSRLQPQPLTATEVVNALSRFPGLTGRDGMAADLHRISGGNPLLLRALISEHTGVRTAASTGSGDVRPQPGGAFARAVVSCLQSCGQNVLTLAAAIIVLEDLATTQLLARLIGTTRTAVAQGMSALESSGLLSGEGLRHSVVRTTVLDHLPPGTLAQLHRRAADILHAQGAEAALVAQHLVSAVPEGTTPRFPEWAADVLRGAAEECVEHDEISRAVALLGLAHRSCADTQKRVAIKTRLAAIVWRLDPGTSEQHLTEAVRGARTAQVSVSGLLPLLHLLVAQGRMAEAAEVRGLISSRPEDGEADTSERVYLAAMDPDGAPTNGDPDFLVPSPLSPQPSGAFPGRRPGKDSPFSAVGANSTDITRFLRATKLTGATVPPIVQAIMALTTSEDLERGVHWCRVFRNESLRFDAPGWQALFSALRAQGLLRLGDLAGAEEHALESLECVADQRTSDFSYSALSTLLRARTEMGKYAEAAAIVEQPVPDTLHLTVHGLAYFRARAQYYMATRQFQAALIDLFQVGRLMKKWGIDRPLVLPWRTDVAEVLLQLGQVARAEQLVHRQLSMVDSRHPWVRGTSLRLRAATSDPKRRPHLLDEAISELRRSGDRVALARALADLGDALTALGDPLARTIRQEALSLAAECKAAVLHERILHGGPPVANPGATVSELPQDRRERETGAALSDSERRVASLAALKYTNREISGILHITVSTVEQHLTRVYRKLNITRRQDLPARLDLHPLEASEAL</sequence>
<evidence type="ECO:0000313" key="6">
    <source>
        <dbReference type="Proteomes" id="UP000603708"/>
    </source>
</evidence>
<dbReference type="SUPFAM" id="SSF46894">
    <property type="entry name" value="C-terminal effector domain of the bipartite response regulators"/>
    <property type="match status" value="1"/>
</dbReference>
<dbReference type="SMART" id="SM00421">
    <property type="entry name" value="HTH_LUXR"/>
    <property type="match status" value="1"/>
</dbReference>
<dbReference type="InterPro" id="IPR011990">
    <property type="entry name" value="TPR-like_helical_dom_sf"/>
</dbReference>
<evidence type="ECO:0000256" key="1">
    <source>
        <dbReference type="ARBA" id="ARBA00022741"/>
    </source>
</evidence>
<reference evidence="5" key="2">
    <citation type="submission" date="2020-09" db="EMBL/GenBank/DDBJ databases">
        <authorList>
            <person name="Sun Q."/>
            <person name="Ohkuma M."/>
        </authorList>
    </citation>
    <scope>NUCLEOTIDE SEQUENCE</scope>
    <source>
        <strain evidence="5">JCM 5069</strain>
    </source>
</reference>
<dbReference type="GO" id="GO:0003677">
    <property type="term" value="F:DNA binding"/>
    <property type="evidence" value="ECO:0007669"/>
    <property type="project" value="InterPro"/>
</dbReference>
<protein>
    <submittedName>
        <fullName evidence="5">LuxR family transcriptional regulator</fullName>
    </submittedName>
</protein>
<organism evidence="5 6">
    <name type="scientific">Streptomyces sulfonofaciens</name>
    <dbReference type="NCBI Taxonomy" id="68272"/>
    <lineage>
        <taxon>Bacteria</taxon>
        <taxon>Bacillati</taxon>
        <taxon>Actinomycetota</taxon>
        <taxon>Actinomycetes</taxon>
        <taxon>Kitasatosporales</taxon>
        <taxon>Streptomycetaceae</taxon>
        <taxon>Streptomyces</taxon>
    </lineage>
</organism>
<dbReference type="RefSeq" id="WP_189935847.1">
    <property type="nucleotide sequence ID" value="NZ_BNCD01000016.1"/>
</dbReference>
<dbReference type="InterPro" id="IPR003593">
    <property type="entry name" value="AAA+_ATPase"/>
</dbReference>
<name>A0A919L4U4_9ACTN</name>
<gene>
    <name evidence="5" type="ORF">GCM10018793_50690</name>
</gene>
<dbReference type="InterPro" id="IPR027417">
    <property type="entry name" value="P-loop_NTPase"/>
</dbReference>
<dbReference type="Gene3D" id="1.25.40.10">
    <property type="entry name" value="Tetratricopeptide repeat domain"/>
    <property type="match status" value="1"/>
</dbReference>
<dbReference type="Proteomes" id="UP000603708">
    <property type="component" value="Unassembled WGS sequence"/>
</dbReference>
<dbReference type="InterPro" id="IPR036388">
    <property type="entry name" value="WH-like_DNA-bd_sf"/>
</dbReference>
<dbReference type="Pfam" id="PF00196">
    <property type="entry name" value="GerE"/>
    <property type="match status" value="1"/>
</dbReference>
<dbReference type="GO" id="GO:0005524">
    <property type="term" value="F:ATP binding"/>
    <property type="evidence" value="ECO:0007669"/>
    <property type="project" value="UniProtKB-KW"/>
</dbReference>